<organism evidence="2 3">
    <name type="scientific">Letharia lupina</name>
    <dbReference type="NCBI Taxonomy" id="560253"/>
    <lineage>
        <taxon>Eukaryota</taxon>
        <taxon>Fungi</taxon>
        <taxon>Dikarya</taxon>
        <taxon>Ascomycota</taxon>
        <taxon>Pezizomycotina</taxon>
        <taxon>Lecanoromycetes</taxon>
        <taxon>OSLEUM clade</taxon>
        <taxon>Lecanoromycetidae</taxon>
        <taxon>Lecanorales</taxon>
        <taxon>Lecanorineae</taxon>
        <taxon>Parmeliaceae</taxon>
        <taxon>Letharia</taxon>
    </lineage>
</organism>
<proteinExistence type="predicted"/>
<protein>
    <submittedName>
        <fullName evidence="2">Uncharacterized protein</fullName>
    </submittedName>
</protein>
<comment type="caution">
    <text evidence="2">The sequence shown here is derived from an EMBL/GenBank/DDBJ whole genome shotgun (WGS) entry which is preliminary data.</text>
</comment>
<name>A0A8H6CR49_9LECA</name>
<keyword evidence="3" id="KW-1185">Reference proteome</keyword>
<evidence type="ECO:0000313" key="3">
    <source>
        <dbReference type="Proteomes" id="UP000593566"/>
    </source>
</evidence>
<evidence type="ECO:0000256" key="1">
    <source>
        <dbReference type="SAM" id="MobiDB-lite"/>
    </source>
</evidence>
<accession>A0A8H6CR49</accession>
<evidence type="ECO:0000313" key="2">
    <source>
        <dbReference type="EMBL" id="KAF6228053.1"/>
    </source>
</evidence>
<sequence>MVSSTNVVAAPVYSSKHDLPKECEASKTTAKFVSSPSSWLQDQDQDKVHAEDDDGSTTVRKELTPTSTIMSEHPDSTDG</sequence>
<dbReference type="RefSeq" id="XP_037155987.1">
    <property type="nucleotide sequence ID" value="XM_037298651.1"/>
</dbReference>
<dbReference type="EMBL" id="JACCJB010000004">
    <property type="protein sequence ID" value="KAF6228053.1"/>
    <property type="molecule type" value="Genomic_DNA"/>
</dbReference>
<reference evidence="2 3" key="1">
    <citation type="journal article" date="2020" name="Genomics">
        <title>Complete, high-quality genomes from long-read metagenomic sequencing of two wolf lichen thalli reveals enigmatic genome architecture.</title>
        <authorList>
            <person name="McKenzie S.K."/>
            <person name="Walston R.F."/>
            <person name="Allen J.L."/>
        </authorList>
    </citation>
    <scope>NUCLEOTIDE SEQUENCE [LARGE SCALE GENOMIC DNA]</scope>
    <source>
        <strain evidence="2">WasteWater1</strain>
    </source>
</reference>
<dbReference type="AlphaFoldDB" id="A0A8H6CR49"/>
<gene>
    <name evidence="2" type="ORF">HO133_007781</name>
</gene>
<feature type="compositionally biased region" description="Polar residues" evidence="1">
    <location>
        <begin position="29"/>
        <end position="42"/>
    </location>
</feature>
<dbReference type="Proteomes" id="UP000593566">
    <property type="component" value="Unassembled WGS sequence"/>
</dbReference>
<feature type="region of interest" description="Disordered" evidence="1">
    <location>
        <begin position="29"/>
        <end position="79"/>
    </location>
</feature>
<dbReference type="GeneID" id="59336178"/>